<protein>
    <submittedName>
        <fullName evidence="2">Uncharacterized protein</fullName>
    </submittedName>
</protein>
<comment type="caution">
    <text evidence="2">The sequence shown here is derived from an EMBL/GenBank/DDBJ whole genome shotgun (WGS) entry which is preliminary data.</text>
</comment>
<accession>A0ABQ7EW26</accession>
<dbReference type="Proteomes" id="UP000266723">
    <property type="component" value="Unassembled WGS sequence"/>
</dbReference>
<feature type="region of interest" description="Disordered" evidence="1">
    <location>
        <begin position="189"/>
        <end position="228"/>
    </location>
</feature>
<feature type="compositionally biased region" description="Basic and acidic residues" evidence="1">
    <location>
        <begin position="191"/>
        <end position="209"/>
    </location>
</feature>
<name>A0ABQ7EW26_BRACR</name>
<dbReference type="EMBL" id="QGKV02000297">
    <property type="protein sequence ID" value="KAF3607883.1"/>
    <property type="molecule type" value="Genomic_DNA"/>
</dbReference>
<proteinExistence type="predicted"/>
<gene>
    <name evidence="2" type="ORF">DY000_02047845</name>
</gene>
<keyword evidence="3" id="KW-1185">Reference proteome</keyword>
<sequence>MSSTFANSTLASINCAYSSALLLLLNVSSSSHYQSSSADGRAGRVFDPARPSGSADDRAGRVFDPARPSAELVTCSIQLGHPPNWASPARRMVELVGHLPSWNGSARRMAELVVLVDPDRPSTELKANSKIYIVSKDGLNQTMGRSSSIAKHLTCLCSSAPQKIEAIQREIVEIQGYIARRPEASASIDIRNNKSTDNHRRASVDEATNRGRLVPKVTSDMSDTHNHG</sequence>
<evidence type="ECO:0000313" key="2">
    <source>
        <dbReference type="EMBL" id="KAF3607883.1"/>
    </source>
</evidence>
<organism evidence="2 3">
    <name type="scientific">Brassica cretica</name>
    <name type="common">Mustard</name>
    <dbReference type="NCBI Taxonomy" id="69181"/>
    <lineage>
        <taxon>Eukaryota</taxon>
        <taxon>Viridiplantae</taxon>
        <taxon>Streptophyta</taxon>
        <taxon>Embryophyta</taxon>
        <taxon>Tracheophyta</taxon>
        <taxon>Spermatophyta</taxon>
        <taxon>Magnoliopsida</taxon>
        <taxon>eudicotyledons</taxon>
        <taxon>Gunneridae</taxon>
        <taxon>Pentapetalae</taxon>
        <taxon>rosids</taxon>
        <taxon>malvids</taxon>
        <taxon>Brassicales</taxon>
        <taxon>Brassicaceae</taxon>
        <taxon>Brassiceae</taxon>
        <taxon>Brassica</taxon>
    </lineage>
</organism>
<reference evidence="2 3" key="1">
    <citation type="journal article" date="2020" name="BMC Genomics">
        <title>Intraspecific diversification of the crop wild relative Brassica cretica Lam. using demographic model selection.</title>
        <authorList>
            <person name="Kioukis A."/>
            <person name="Michalopoulou V.A."/>
            <person name="Briers L."/>
            <person name="Pirintsos S."/>
            <person name="Studholme D.J."/>
            <person name="Pavlidis P."/>
            <person name="Sarris P.F."/>
        </authorList>
    </citation>
    <scope>NUCLEOTIDE SEQUENCE [LARGE SCALE GENOMIC DNA]</scope>
    <source>
        <strain evidence="3">cv. PFS-1207/04</strain>
    </source>
</reference>
<evidence type="ECO:0000313" key="3">
    <source>
        <dbReference type="Proteomes" id="UP000266723"/>
    </source>
</evidence>
<feature type="region of interest" description="Disordered" evidence="1">
    <location>
        <begin position="35"/>
        <end position="61"/>
    </location>
</feature>
<evidence type="ECO:0000256" key="1">
    <source>
        <dbReference type="SAM" id="MobiDB-lite"/>
    </source>
</evidence>